<dbReference type="GO" id="GO:0006355">
    <property type="term" value="P:regulation of DNA-templated transcription"/>
    <property type="evidence" value="ECO:0007669"/>
    <property type="project" value="InterPro"/>
</dbReference>
<feature type="non-terminal residue" evidence="5">
    <location>
        <position position="1"/>
    </location>
</feature>
<evidence type="ECO:0000313" key="6">
    <source>
        <dbReference type="Proteomes" id="UP001215598"/>
    </source>
</evidence>
<keyword evidence="3" id="KW-0472">Membrane</keyword>
<feature type="domain" description="GATA-type" evidence="4">
    <location>
        <begin position="12"/>
        <end position="77"/>
    </location>
</feature>
<feature type="region of interest" description="Disordered" evidence="2">
    <location>
        <begin position="52"/>
        <end position="83"/>
    </location>
</feature>
<dbReference type="EMBL" id="JARKIB010000207">
    <property type="protein sequence ID" value="KAJ7723879.1"/>
    <property type="molecule type" value="Genomic_DNA"/>
</dbReference>
<sequence length="219" mass="25054">VYTDDAGTKPSDHVRRRCFNCCTTETATWRRSNLNRGKMLCNKCGLFERTHSRPRPEKPVLERAHSRSLPDKSPQARGPVAPSTSRSVRLSLSVRAVTVVRVASCFLSIYSFLLLLILRSLLLTSLVETATPTPTALISPALPACRQRVRPAAAASASRADLRPGWSWPFRFGREYAYFQRCPDFLAERRWERGHAESPSREWKYAMSRDDYNWCQHRL</sequence>
<dbReference type="Proteomes" id="UP001215598">
    <property type="component" value="Unassembled WGS sequence"/>
</dbReference>
<dbReference type="AlphaFoldDB" id="A0AAD7HMB5"/>
<accession>A0AAD7HMB5</accession>
<dbReference type="CDD" id="cd00202">
    <property type="entry name" value="ZnF_GATA"/>
    <property type="match status" value="1"/>
</dbReference>
<keyword evidence="3" id="KW-1133">Transmembrane helix</keyword>
<dbReference type="SUPFAM" id="SSF57716">
    <property type="entry name" value="Glucocorticoid receptor-like (DNA-binding domain)"/>
    <property type="match status" value="1"/>
</dbReference>
<dbReference type="Gene3D" id="3.30.50.10">
    <property type="entry name" value="Erythroid Transcription Factor GATA-1, subunit A"/>
    <property type="match status" value="1"/>
</dbReference>
<protein>
    <recommendedName>
        <fullName evidence="4">GATA-type domain-containing protein</fullName>
    </recommendedName>
</protein>
<dbReference type="SMART" id="SM00401">
    <property type="entry name" value="ZnF_GATA"/>
    <property type="match status" value="1"/>
</dbReference>
<dbReference type="InterPro" id="IPR000679">
    <property type="entry name" value="Znf_GATA"/>
</dbReference>
<feature type="transmembrane region" description="Helical" evidence="3">
    <location>
        <begin position="96"/>
        <end position="118"/>
    </location>
</feature>
<evidence type="ECO:0000259" key="4">
    <source>
        <dbReference type="PROSITE" id="PS50114"/>
    </source>
</evidence>
<dbReference type="Pfam" id="PF00320">
    <property type="entry name" value="GATA"/>
    <property type="match status" value="1"/>
</dbReference>
<gene>
    <name evidence="5" type="ORF">B0H16DRAFT_1333808</name>
</gene>
<evidence type="ECO:0000256" key="2">
    <source>
        <dbReference type="SAM" id="MobiDB-lite"/>
    </source>
</evidence>
<keyword evidence="3" id="KW-0812">Transmembrane</keyword>
<dbReference type="InterPro" id="IPR013088">
    <property type="entry name" value="Znf_NHR/GATA"/>
</dbReference>
<reference evidence="5" key="1">
    <citation type="submission" date="2023-03" db="EMBL/GenBank/DDBJ databases">
        <title>Massive genome expansion in bonnet fungi (Mycena s.s.) driven by repeated elements and novel gene families across ecological guilds.</title>
        <authorList>
            <consortium name="Lawrence Berkeley National Laboratory"/>
            <person name="Harder C.B."/>
            <person name="Miyauchi S."/>
            <person name="Viragh M."/>
            <person name="Kuo A."/>
            <person name="Thoen E."/>
            <person name="Andreopoulos B."/>
            <person name="Lu D."/>
            <person name="Skrede I."/>
            <person name="Drula E."/>
            <person name="Henrissat B."/>
            <person name="Morin E."/>
            <person name="Kohler A."/>
            <person name="Barry K."/>
            <person name="LaButti K."/>
            <person name="Morin E."/>
            <person name="Salamov A."/>
            <person name="Lipzen A."/>
            <person name="Mereny Z."/>
            <person name="Hegedus B."/>
            <person name="Baldrian P."/>
            <person name="Stursova M."/>
            <person name="Weitz H."/>
            <person name="Taylor A."/>
            <person name="Grigoriev I.V."/>
            <person name="Nagy L.G."/>
            <person name="Martin F."/>
            <person name="Kauserud H."/>
        </authorList>
    </citation>
    <scope>NUCLEOTIDE SEQUENCE</scope>
    <source>
        <strain evidence="5">CBHHK182m</strain>
    </source>
</reference>
<evidence type="ECO:0000313" key="5">
    <source>
        <dbReference type="EMBL" id="KAJ7723879.1"/>
    </source>
</evidence>
<evidence type="ECO:0000256" key="3">
    <source>
        <dbReference type="SAM" id="Phobius"/>
    </source>
</evidence>
<evidence type="ECO:0000256" key="1">
    <source>
        <dbReference type="PROSITE-ProRule" id="PRU00094"/>
    </source>
</evidence>
<name>A0AAD7HMB5_9AGAR</name>
<keyword evidence="1" id="KW-0863">Zinc-finger</keyword>
<keyword evidence="1" id="KW-0862">Zinc</keyword>
<comment type="caution">
    <text evidence="5">The sequence shown here is derived from an EMBL/GenBank/DDBJ whole genome shotgun (WGS) entry which is preliminary data.</text>
</comment>
<organism evidence="5 6">
    <name type="scientific">Mycena metata</name>
    <dbReference type="NCBI Taxonomy" id="1033252"/>
    <lineage>
        <taxon>Eukaryota</taxon>
        <taxon>Fungi</taxon>
        <taxon>Dikarya</taxon>
        <taxon>Basidiomycota</taxon>
        <taxon>Agaricomycotina</taxon>
        <taxon>Agaricomycetes</taxon>
        <taxon>Agaricomycetidae</taxon>
        <taxon>Agaricales</taxon>
        <taxon>Marasmiineae</taxon>
        <taxon>Mycenaceae</taxon>
        <taxon>Mycena</taxon>
    </lineage>
</organism>
<keyword evidence="6" id="KW-1185">Reference proteome</keyword>
<proteinExistence type="predicted"/>
<dbReference type="GO" id="GO:0043565">
    <property type="term" value="F:sequence-specific DNA binding"/>
    <property type="evidence" value="ECO:0007669"/>
    <property type="project" value="InterPro"/>
</dbReference>
<dbReference type="GO" id="GO:0008270">
    <property type="term" value="F:zinc ion binding"/>
    <property type="evidence" value="ECO:0007669"/>
    <property type="project" value="UniProtKB-KW"/>
</dbReference>
<dbReference type="PROSITE" id="PS50114">
    <property type="entry name" value="GATA_ZN_FINGER_2"/>
    <property type="match status" value="1"/>
</dbReference>
<keyword evidence="1" id="KW-0479">Metal-binding</keyword>
<feature type="compositionally biased region" description="Basic and acidic residues" evidence="2">
    <location>
        <begin position="52"/>
        <end position="70"/>
    </location>
</feature>